<dbReference type="NCBIfam" id="NF006734">
    <property type="entry name" value="PRK09266.1"/>
    <property type="match status" value="1"/>
</dbReference>
<keyword evidence="2" id="KW-0808">Transferase</keyword>
<dbReference type="Pfam" id="PF01063">
    <property type="entry name" value="Aminotran_4"/>
    <property type="match status" value="1"/>
</dbReference>
<dbReference type="Proteomes" id="UP001501000">
    <property type="component" value="Unassembled WGS sequence"/>
</dbReference>
<dbReference type="Gene3D" id="3.20.10.10">
    <property type="entry name" value="D-amino Acid Aminotransferase, subunit A, domain 2"/>
    <property type="match status" value="1"/>
</dbReference>
<feature type="region of interest" description="Disordered" evidence="1">
    <location>
        <begin position="1"/>
        <end position="23"/>
    </location>
</feature>
<organism evidence="2 3">
    <name type="scientific">Streptomyces gulbargensis</name>
    <dbReference type="NCBI Taxonomy" id="364901"/>
    <lineage>
        <taxon>Bacteria</taxon>
        <taxon>Bacillati</taxon>
        <taxon>Actinomycetota</taxon>
        <taxon>Actinomycetes</taxon>
        <taxon>Kitasatosporales</taxon>
        <taxon>Streptomycetaceae</taxon>
        <taxon>Streptomyces</taxon>
    </lineage>
</organism>
<keyword evidence="3" id="KW-1185">Reference proteome</keyword>
<evidence type="ECO:0000313" key="3">
    <source>
        <dbReference type="Proteomes" id="UP001501000"/>
    </source>
</evidence>
<evidence type="ECO:0000313" key="2">
    <source>
        <dbReference type="EMBL" id="GAA3921843.1"/>
    </source>
</evidence>
<keyword evidence="2" id="KW-0032">Aminotransferase</keyword>
<dbReference type="GO" id="GO:0008483">
    <property type="term" value="F:transaminase activity"/>
    <property type="evidence" value="ECO:0007669"/>
    <property type="project" value="UniProtKB-KW"/>
</dbReference>
<evidence type="ECO:0000256" key="1">
    <source>
        <dbReference type="SAM" id="MobiDB-lite"/>
    </source>
</evidence>
<comment type="caution">
    <text evidence="2">The sequence shown here is derived from an EMBL/GenBank/DDBJ whole genome shotgun (WGS) entry which is preliminary data.</text>
</comment>
<dbReference type="Gene3D" id="3.30.470.10">
    <property type="match status" value="1"/>
</dbReference>
<dbReference type="InterPro" id="IPR043131">
    <property type="entry name" value="BCAT-like_N"/>
</dbReference>
<gene>
    <name evidence="2" type="ORF">GCM10022244_33850</name>
</gene>
<dbReference type="EMBL" id="BAABAJ010000009">
    <property type="protein sequence ID" value="GAA3921843.1"/>
    <property type="molecule type" value="Genomic_DNA"/>
</dbReference>
<dbReference type="SUPFAM" id="SSF56752">
    <property type="entry name" value="D-aminoacid aminotransferase-like PLP-dependent enzymes"/>
    <property type="match status" value="1"/>
</dbReference>
<dbReference type="InterPro" id="IPR001544">
    <property type="entry name" value="Aminotrans_IV"/>
</dbReference>
<protein>
    <submittedName>
        <fullName evidence="2">Aminotransferase class IV family protein</fullName>
    </submittedName>
</protein>
<dbReference type="InterPro" id="IPR043132">
    <property type="entry name" value="BCAT-like_C"/>
</dbReference>
<dbReference type="RefSeq" id="WP_345283492.1">
    <property type="nucleotide sequence ID" value="NZ_BAABAJ010000009.1"/>
</dbReference>
<reference evidence="3" key="1">
    <citation type="journal article" date="2019" name="Int. J. Syst. Evol. Microbiol.">
        <title>The Global Catalogue of Microorganisms (GCM) 10K type strain sequencing project: providing services to taxonomists for standard genome sequencing and annotation.</title>
        <authorList>
            <consortium name="The Broad Institute Genomics Platform"/>
            <consortium name="The Broad Institute Genome Sequencing Center for Infectious Disease"/>
            <person name="Wu L."/>
            <person name="Ma J."/>
        </authorList>
    </citation>
    <scope>NUCLEOTIDE SEQUENCE [LARGE SCALE GENOMIC DNA]</scope>
    <source>
        <strain evidence="3">JCM 16956</strain>
    </source>
</reference>
<proteinExistence type="predicted"/>
<accession>A0ABP7MIV4</accession>
<dbReference type="InterPro" id="IPR036038">
    <property type="entry name" value="Aminotransferase-like"/>
</dbReference>
<name>A0ABP7MIV4_9ACTN</name>
<sequence>MTTGPTHRSPAAPPSPLASAHVEADGVPVAEPELAAALMSGYGHFTAMQVRGGRVKGLGLHLDRLDGATRELFGHPLPGERVRTLLAGALARAGRTDASARVYAYPGGGPGGGARILVTVAAPAPDGPGAPQRLRSVDYLRPAPHLKHLGAFGQSYHGEAARRAGFDEALLTSPAGEVAEGAVTNVAFWEGTRLVWPSAPCLVGITMALLLTRLPSVRRPVTLDGLSGFRAALVTNSRTIAPVAAVDQVRFPVDEELMERVHAAYRAVEGEPVAV</sequence>